<dbReference type="InterPro" id="IPR024029">
    <property type="entry name" value="Pyridox_Oxase_FMN-dep"/>
</dbReference>
<organism evidence="2 3">
    <name type="scientific">Roseovarius aestuarii</name>
    <dbReference type="NCBI Taxonomy" id="475083"/>
    <lineage>
        <taxon>Bacteria</taxon>
        <taxon>Pseudomonadati</taxon>
        <taxon>Pseudomonadota</taxon>
        <taxon>Alphaproteobacteria</taxon>
        <taxon>Rhodobacterales</taxon>
        <taxon>Roseobacteraceae</taxon>
        <taxon>Roseovarius</taxon>
    </lineage>
</organism>
<dbReference type="NCBIfam" id="TIGR04025">
    <property type="entry name" value="PPOX_FMN_DR2398"/>
    <property type="match status" value="1"/>
</dbReference>
<proteinExistence type="predicted"/>
<dbReference type="InterPro" id="IPR011576">
    <property type="entry name" value="Pyridox_Oxase_N"/>
</dbReference>
<dbReference type="Gene3D" id="2.30.110.10">
    <property type="entry name" value="Electron Transport, Fmn-binding Protein, Chain A"/>
    <property type="match status" value="1"/>
</dbReference>
<evidence type="ECO:0000313" key="3">
    <source>
        <dbReference type="Proteomes" id="UP000193224"/>
    </source>
</evidence>
<keyword evidence="3" id="KW-1185">Reference proteome</keyword>
<evidence type="ECO:0000259" key="1">
    <source>
        <dbReference type="Pfam" id="PF01243"/>
    </source>
</evidence>
<dbReference type="Pfam" id="PF01243">
    <property type="entry name" value="PNPOx_N"/>
    <property type="match status" value="1"/>
</dbReference>
<dbReference type="PANTHER" id="PTHR42815">
    <property type="entry name" value="FAD-BINDING, PUTATIVE (AFU_ORTHOLOGUE AFUA_6G07600)-RELATED"/>
    <property type="match status" value="1"/>
</dbReference>
<dbReference type="PANTHER" id="PTHR42815:SF2">
    <property type="entry name" value="FAD-BINDING, PUTATIVE (AFU_ORTHOLOGUE AFUA_6G07600)-RELATED"/>
    <property type="match status" value="1"/>
</dbReference>
<evidence type="ECO:0000313" key="2">
    <source>
        <dbReference type="EMBL" id="SMC13793.1"/>
    </source>
</evidence>
<feature type="domain" description="Pyridoxamine 5'-phosphate oxidase N-terminal" evidence="1">
    <location>
        <begin position="26"/>
        <end position="146"/>
    </location>
</feature>
<dbReference type="EMBL" id="FWXB01000016">
    <property type="protein sequence ID" value="SMC13793.1"/>
    <property type="molecule type" value="Genomic_DNA"/>
</dbReference>
<dbReference type="AlphaFoldDB" id="A0A1X7BW04"/>
<reference evidence="2 3" key="1">
    <citation type="submission" date="2017-03" db="EMBL/GenBank/DDBJ databases">
        <authorList>
            <person name="Afonso C.L."/>
            <person name="Miller P.J."/>
            <person name="Scott M.A."/>
            <person name="Spackman E."/>
            <person name="Goraichik I."/>
            <person name="Dimitrov K.M."/>
            <person name="Suarez D.L."/>
            <person name="Swayne D.E."/>
        </authorList>
    </citation>
    <scope>NUCLEOTIDE SEQUENCE [LARGE SCALE GENOMIC DNA]</scope>
    <source>
        <strain evidence="2 3">CECT 7745</strain>
    </source>
</reference>
<name>A0A1X7BW04_9RHOB</name>
<dbReference type="RefSeq" id="WP_244900071.1">
    <property type="nucleotide sequence ID" value="NZ_FWXB01000016.1"/>
</dbReference>
<sequence length="199" mass="22440">MMTPQKLREIYGNPSPHAAAKVISRFDKHCRQFIEHSTFLVLATSDGTNLDVSPKGDPAGFVTVESDKTLLIPDRPGNNRIDGLLNILAHPKVALVFMVPTVAETLRVNGTAEIIDEPGLCDKFQINRRSPKTVLRITAEEIFTHCGKALVRASLWHPEAWPAERPIPSLYEIVRDHSEMDIDCVEQSHVEMRYRKTLY</sequence>
<protein>
    <submittedName>
        <fullName evidence="2">Pyridoxamine 5'-phosphate oxidase</fullName>
    </submittedName>
</protein>
<accession>A0A1X7BW04</accession>
<dbReference type="InterPro" id="IPR012349">
    <property type="entry name" value="Split_barrel_FMN-bd"/>
</dbReference>
<dbReference type="SUPFAM" id="SSF50475">
    <property type="entry name" value="FMN-binding split barrel"/>
    <property type="match status" value="1"/>
</dbReference>
<gene>
    <name evidence="2" type="ORF">ROA7745_03653</name>
</gene>
<dbReference type="Proteomes" id="UP000193224">
    <property type="component" value="Unassembled WGS sequence"/>
</dbReference>